<protein>
    <recommendedName>
        <fullName evidence="2">BHLH domain-containing protein</fullName>
    </recommendedName>
</protein>
<dbReference type="GO" id="GO:0046983">
    <property type="term" value="F:protein dimerization activity"/>
    <property type="evidence" value="ECO:0007669"/>
    <property type="project" value="InterPro"/>
</dbReference>
<reference evidence="3" key="1">
    <citation type="journal article" date="2021" name="Mol. Ecol. Resour.">
        <title>Apolygus lucorum genome provides insights into omnivorousness and mesophyll feeding.</title>
        <authorList>
            <person name="Liu Y."/>
            <person name="Liu H."/>
            <person name="Wang H."/>
            <person name="Huang T."/>
            <person name="Liu B."/>
            <person name="Yang B."/>
            <person name="Yin L."/>
            <person name="Li B."/>
            <person name="Zhang Y."/>
            <person name="Zhang S."/>
            <person name="Jiang F."/>
            <person name="Zhang X."/>
            <person name="Ren Y."/>
            <person name="Wang B."/>
            <person name="Wang S."/>
            <person name="Lu Y."/>
            <person name="Wu K."/>
            <person name="Fan W."/>
            <person name="Wang G."/>
        </authorList>
    </citation>
    <scope>NUCLEOTIDE SEQUENCE</scope>
    <source>
        <strain evidence="3">12Hb</strain>
    </source>
</reference>
<dbReference type="AlphaFoldDB" id="A0A8S9WWL7"/>
<dbReference type="InterPro" id="IPR036638">
    <property type="entry name" value="HLH_DNA-bd_sf"/>
</dbReference>
<evidence type="ECO:0000313" key="3">
    <source>
        <dbReference type="EMBL" id="KAF6200624.1"/>
    </source>
</evidence>
<gene>
    <name evidence="3" type="ORF">GE061_005067</name>
</gene>
<evidence type="ECO:0000259" key="2">
    <source>
        <dbReference type="PROSITE" id="PS50888"/>
    </source>
</evidence>
<dbReference type="CDD" id="cd11391">
    <property type="entry name" value="bHLH_PAS"/>
    <property type="match status" value="1"/>
</dbReference>
<dbReference type="Pfam" id="PF00010">
    <property type="entry name" value="HLH"/>
    <property type="match status" value="1"/>
</dbReference>
<accession>A0A8S9WWL7</accession>
<dbReference type="PANTHER" id="PTHR23042">
    <property type="entry name" value="CIRCADIAN PROTEIN CLOCK/ARNT/BMAL/PAS"/>
    <property type="match status" value="1"/>
</dbReference>
<feature type="region of interest" description="Disordered" evidence="1">
    <location>
        <begin position="1"/>
        <end position="22"/>
    </location>
</feature>
<dbReference type="EMBL" id="WIXP02000013">
    <property type="protein sequence ID" value="KAF6200624.1"/>
    <property type="molecule type" value="Genomic_DNA"/>
</dbReference>
<dbReference type="Proteomes" id="UP000466442">
    <property type="component" value="Unassembled WGS sequence"/>
</dbReference>
<dbReference type="SMART" id="SM00353">
    <property type="entry name" value="HLH"/>
    <property type="match status" value="1"/>
</dbReference>
<dbReference type="InterPro" id="IPR050933">
    <property type="entry name" value="Circadian_TF"/>
</dbReference>
<evidence type="ECO:0000256" key="1">
    <source>
        <dbReference type="SAM" id="MobiDB-lite"/>
    </source>
</evidence>
<organism evidence="3 4">
    <name type="scientific">Apolygus lucorum</name>
    <name type="common">Small green plant bug</name>
    <name type="synonym">Lygocoris lucorum</name>
    <dbReference type="NCBI Taxonomy" id="248454"/>
    <lineage>
        <taxon>Eukaryota</taxon>
        <taxon>Metazoa</taxon>
        <taxon>Ecdysozoa</taxon>
        <taxon>Arthropoda</taxon>
        <taxon>Hexapoda</taxon>
        <taxon>Insecta</taxon>
        <taxon>Pterygota</taxon>
        <taxon>Neoptera</taxon>
        <taxon>Paraneoptera</taxon>
        <taxon>Hemiptera</taxon>
        <taxon>Heteroptera</taxon>
        <taxon>Panheteroptera</taxon>
        <taxon>Cimicomorpha</taxon>
        <taxon>Miridae</taxon>
        <taxon>Mirini</taxon>
        <taxon>Apolygus</taxon>
    </lineage>
</organism>
<dbReference type="PROSITE" id="PS50888">
    <property type="entry name" value="BHLH"/>
    <property type="match status" value="1"/>
</dbReference>
<evidence type="ECO:0000313" key="4">
    <source>
        <dbReference type="Proteomes" id="UP000466442"/>
    </source>
</evidence>
<feature type="domain" description="BHLH" evidence="2">
    <location>
        <begin position="10"/>
        <end position="63"/>
    </location>
</feature>
<comment type="caution">
    <text evidence="3">The sequence shown here is derived from an EMBL/GenBank/DDBJ whole genome shotgun (WGS) entry which is preliminary data.</text>
</comment>
<dbReference type="Gene3D" id="4.10.280.10">
    <property type="entry name" value="Helix-loop-helix DNA-binding domain"/>
    <property type="match status" value="1"/>
</dbReference>
<keyword evidence="4" id="KW-1185">Reference proteome</keyword>
<name>A0A8S9WWL7_APOLU</name>
<dbReference type="OrthoDB" id="7788762at2759"/>
<proteinExistence type="predicted"/>
<dbReference type="InterPro" id="IPR011598">
    <property type="entry name" value="bHLH_dom"/>
</dbReference>
<sequence length="98" mass="11200">MVVVARLPFSSRQQRNQAEKKRRDTLNNFITELGSLVPMVSASPKKLDKTSVLRLAAAYLRVHQTLAKTKEEYHRLSIPIKWCQLILDVSLILTVTIL</sequence>
<dbReference type="SUPFAM" id="SSF47459">
    <property type="entry name" value="HLH, helix-loop-helix DNA-binding domain"/>
    <property type="match status" value="1"/>
</dbReference>